<dbReference type="PANTHER" id="PTHR30160:SF1">
    <property type="entry name" value="LIPOPOLYSACCHARIDE 1,2-N-ACETYLGLUCOSAMINETRANSFERASE-RELATED"/>
    <property type="match status" value="1"/>
</dbReference>
<dbReference type="InterPro" id="IPR051199">
    <property type="entry name" value="LPS_LOS_Heptosyltrfase"/>
</dbReference>
<protein>
    <submittedName>
        <fullName evidence="3">Uncharacterized protein</fullName>
    </submittedName>
</protein>
<dbReference type="AlphaFoldDB" id="A0A0F9E447"/>
<dbReference type="SUPFAM" id="SSF53756">
    <property type="entry name" value="UDP-Glycosyltransferase/glycogen phosphorylase"/>
    <property type="match status" value="1"/>
</dbReference>
<organism evidence="3">
    <name type="scientific">marine sediment metagenome</name>
    <dbReference type="NCBI Taxonomy" id="412755"/>
    <lineage>
        <taxon>unclassified sequences</taxon>
        <taxon>metagenomes</taxon>
        <taxon>ecological metagenomes</taxon>
    </lineage>
</organism>
<comment type="caution">
    <text evidence="3">The sequence shown here is derived from an EMBL/GenBank/DDBJ whole genome shotgun (WGS) entry which is preliminary data.</text>
</comment>
<evidence type="ECO:0000313" key="3">
    <source>
        <dbReference type="EMBL" id="KKL60961.1"/>
    </source>
</evidence>
<keyword evidence="2" id="KW-0808">Transferase</keyword>
<dbReference type="Pfam" id="PF01075">
    <property type="entry name" value="Glyco_transf_9"/>
    <property type="match status" value="1"/>
</dbReference>
<dbReference type="InterPro" id="IPR002201">
    <property type="entry name" value="Glyco_trans_9"/>
</dbReference>
<evidence type="ECO:0000256" key="2">
    <source>
        <dbReference type="ARBA" id="ARBA00022679"/>
    </source>
</evidence>
<reference evidence="3" key="1">
    <citation type="journal article" date="2015" name="Nature">
        <title>Complex archaea that bridge the gap between prokaryotes and eukaryotes.</title>
        <authorList>
            <person name="Spang A."/>
            <person name="Saw J.H."/>
            <person name="Jorgensen S.L."/>
            <person name="Zaremba-Niedzwiedzka K."/>
            <person name="Martijn J."/>
            <person name="Lind A.E."/>
            <person name="van Eijk R."/>
            <person name="Schleper C."/>
            <person name="Guy L."/>
            <person name="Ettema T.J."/>
        </authorList>
    </citation>
    <scope>NUCLEOTIDE SEQUENCE</scope>
</reference>
<gene>
    <name evidence="3" type="ORF">LCGC14_2200070</name>
</gene>
<dbReference type="Gene3D" id="3.40.50.2000">
    <property type="entry name" value="Glycogen Phosphorylase B"/>
    <property type="match status" value="1"/>
</dbReference>
<dbReference type="GO" id="GO:0009244">
    <property type="term" value="P:lipopolysaccharide core region biosynthetic process"/>
    <property type="evidence" value="ECO:0007669"/>
    <property type="project" value="TreeGrafter"/>
</dbReference>
<keyword evidence="1" id="KW-0328">Glycosyltransferase</keyword>
<evidence type="ECO:0000256" key="1">
    <source>
        <dbReference type="ARBA" id="ARBA00022676"/>
    </source>
</evidence>
<name>A0A0F9E447_9ZZZZ</name>
<dbReference type="GO" id="GO:0008713">
    <property type="term" value="F:ADP-heptose-lipopolysaccharide heptosyltransferase activity"/>
    <property type="evidence" value="ECO:0007669"/>
    <property type="project" value="TreeGrafter"/>
</dbReference>
<dbReference type="EMBL" id="LAZR01028970">
    <property type="protein sequence ID" value="KKL60961.1"/>
    <property type="molecule type" value="Genomic_DNA"/>
</dbReference>
<sequence length="284" mass="33577">MLRKIKRKIKKNPLDTLLKKAKKENKKTFLLAWNRAFGDISLGLFSVVYRIKEYIPDAKITFLIREDLKDGFELLDGTHFIKVSFWKRYVPFDIHHTLKLLDIDHKKYDVIIDRVDPNYWVKWQISTITPKLKWKKDFDRLADKFDLPKDKVIIAVQPSIETKHSSWREYPIKYYKELFSKAHKDIVFVLLGTEKKEKFDSEIFLIDLRGKTTLLEVLAILKNRCDYFISLDSGILSLFYYLDIDCPIKLLALWGSRDVGVIKQNVKSPNNFEISNKLSNLKKT</sequence>
<dbReference type="PANTHER" id="PTHR30160">
    <property type="entry name" value="TETRAACYLDISACCHARIDE 4'-KINASE-RELATED"/>
    <property type="match status" value="1"/>
</dbReference>
<dbReference type="GO" id="GO:0005829">
    <property type="term" value="C:cytosol"/>
    <property type="evidence" value="ECO:0007669"/>
    <property type="project" value="TreeGrafter"/>
</dbReference>
<proteinExistence type="predicted"/>
<accession>A0A0F9E447</accession>